<accession>A0A929MN65</accession>
<dbReference type="AlphaFoldDB" id="A0A929MN65"/>
<evidence type="ECO:0000256" key="1">
    <source>
        <dbReference type="SAM" id="Coils"/>
    </source>
</evidence>
<protein>
    <recommendedName>
        <fullName evidence="4">Transposase</fullName>
    </recommendedName>
</protein>
<reference evidence="2" key="1">
    <citation type="submission" date="2020-04" db="EMBL/GenBank/DDBJ databases">
        <title>Deep metagenomics examines the oral microbiome during advanced dental caries in children, revealing novel taxa and co-occurrences with host molecules.</title>
        <authorList>
            <person name="Baker J.L."/>
            <person name="Morton J.T."/>
            <person name="Dinis M."/>
            <person name="Alvarez R."/>
            <person name="Tran N.C."/>
            <person name="Knight R."/>
            <person name="Edlund A."/>
        </authorList>
    </citation>
    <scope>NUCLEOTIDE SEQUENCE</scope>
    <source>
        <strain evidence="2">JCVI_23_bin.16</strain>
    </source>
</reference>
<proteinExistence type="predicted"/>
<keyword evidence="1" id="KW-0175">Coiled coil</keyword>
<evidence type="ECO:0008006" key="4">
    <source>
        <dbReference type="Google" id="ProtNLM"/>
    </source>
</evidence>
<dbReference type="Proteomes" id="UP000757900">
    <property type="component" value="Unassembled WGS sequence"/>
</dbReference>
<evidence type="ECO:0000313" key="3">
    <source>
        <dbReference type="Proteomes" id="UP000757900"/>
    </source>
</evidence>
<sequence length="58" mass="6452">MQELPTQADFLAQEVARLSKQNADLQVALYTAYARIEQLEREKGDDADALRGKGENGD</sequence>
<organism evidence="2 3">
    <name type="scientific">Abiotrophia defectiva</name>
    <name type="common">Streptococcus defectivus</name>
    <dbReference type="NCBI Taxonomy" id="46125"/>
    <lineage>
        <taxon>Bacteria</taxon>
        <taxon>Bacillati</taxon>
        <taxon>Bacillota</taxon>
        <taxon>Bacilli</taxon>
        <taxon>Lactobacillales</taxon>
        <taxon>Aerococcaceae</taxon>
        <taxon>Abiotrophia</taxon>
    </lineage>
</organism>
<feature type="coiled-coil region" evidence="1">
    <location>
        <begin position="8"/>
        <end position="42"/>
    </location>
</feature>
<comment type="caution">
    <text evidence="2">The sequence shown here is derived from an EMBL/GenBank/DDBJ whole genome shotgun (WGS) entry which is preliminary data.</text>
</comment>
<name>A0A929MN65_ABIDE</name>
<dbReference type="EMBL" id="JABZFV010000004">
    <property type="protein sequence ID" value="MBF0934187.1"/>
    <property type="molecule type" value="Genomic_DNA"/>
</dbReference>
<gene>
    <name evidence="2" type="ORF">HXK00_00915</name>
</gene>
<evidence type="ECO:0000313" key="2">
    <source>
        <dbReference type="EMBL" id="MBF0934187.1"/>
    </source>
</evidence>